<protein>
    <recommendedName>
        <fullName evidence="1">AB hydrolase-1 domain-containing protein</fullName>
    </recommendedName>
</protein>
<dbReference type="Gene3D" id="3.40.50.1820">
    <property type="entry name" value="alpha/beta hydrolase"/>
    <property type="match status" value="1"/>
</dbReference>
<feature type="non-terminal residue" evidence="2">
    <location>
        <position position="1"/>
    </location>
</feature>
<reference evidence="2" key="1">
    <citation type="journal article" date="2014" name="Front. Microbiol.">
        <title>High frequency of phylogenetically diverse reductive dehalogenase-homologous genes in deep subseafloor sedimentary metagenomes.</title>
        <authorList>
            <person name="Kawai M."/>
            <person name="Futagami T."/>
            <person name="Toyoda A."/>
            <person name="Takaki Y."/>
            <person name="Nishi S."/>
            <person name="Hori S."/>
            <person name="Arai W."/>
            <person name="Tsubouchi T."/>
            <person name="Morono Y."/>
            <person name="Uchiyama I."/>
            <person name="Ito T."/>
            <person name="Fujiyama A."/>
            <person name="Inagaki F."/>
            <person name="Takami H."/>
        </authorList>
    </citation>
    <scope>NUCLEOTIDE SEQUENCE</scope>
    <source>
        <strain evidence="2">Expedition CK06-06</strain>
    </source>
</reference>
<name>X0ZDK7_9ZZZZ</name>
<dbReference type="InterPro" id="IPR000073">
    <property type="entry name" value="AB_hydrolase_1"/>
</dbReference>
<dbReference type="InterPro" id="IPR029058">
    <property type="entry name" value="AB_hydrolase_fold"/>
</dbReference>
<accession>X0ZDK7</accession>
<dbReference type="EMBL" id="BART01006139">
    <property type="protein sequence ID" value="GAG58418.1"/>
    <property type="molecule type" value="Genomic_DNA"/>
</dbReference>
<sequence length="93" mass="10364">LIEINRVDPATPQDIINLTNVLVTHQVLNKLHEIKAKTLIIAGNKDRLASKLSSEQLHEKIPNSILKVIPGGHFINLEKAAEINQLIIDFLKS</sequence>
<comment type="caution">
    <text evidence="2">The sequence shown here is derived from an EMBL/GenBank/DDBJ whole genome shotgun (WGS) entry which is preliminary data.</text>
</comment>
<organism evidence="2">
    <name type="scientific">marine sediment metagenome</name>
    <dbReference type="NCBI Taxonomy" id="412755"/>
    <lineage>
        <taxon>unclassified sequences</taxon>
        <taxon>metagenomes</taxon>
        <taxon>ecological metagenomes</taxon>
    </lineage>
</organism>
<dbReference type="AlphaFoldDB" id="X0ZDK7"/>
<proteinExistence type="predicted"/>
<evidence type="ECO:0000259" key="1">
    <source>
        <dbReference type="Pfam" id="PF00561"/>
    </source>
</evidence>
<dbReference type="Pfam" id="PF00561">
    <property type="entry name" value="Abhydrolase_1"/>
    <property type="match status" value="1"/>
</dbReference>
<dbReference type="SUPFAM" id="SSF53474">
    <property type="entry name" value="alpha/beta-Hydrolases"/>
    <property type="match status" value="1"/>
</dbReference>
<gene>
    <name evidence="2" type="ORF">S01H4_13976</name>
</gene>
<feature type="domain" description="AB hydrolase-1" evidence="1">
    <location>
        <begin position="15"/>
        <end position="80"/>
    </location>
</feature>
<evidence type="ECO:0000313" key="2">
    <source>
        <dbReference type="EMBL" id="GAG58418.1"/>
    </source>
</evidence>